<feature type="transmembrane region" description="Helical" evidence="1">
    <location>
        <begin position="25"/>
        <end position="46"/>
    </location>
</feature>
<accession>A0A2D3I5Z5</accession>
<sequence>MLSMAVSGSICSCCKRAVKFSGRAIIRIGWTFLYMNVSSIFLTLLLQLMGFRWLRSTEDELLRPYWKKFSSFDLVERRVK</sequence>
<proteinExistence type="predicted"/>
<keyword evidence="1" id="KW-1133">Transmembrane helix</keyword>
<dbReference type="Proteomes" id="UP000267516">
    <property type="component" value="Segment"/>
</dbReference>
<protein>
    <submittedName>
        <fullName evidence="2">ORF928</fullName>
    </submittedName>
</protein>
<evidence type="ECO:0000313" key="2">
    <source>
        <dbReference type="EMBL" id="ATU83831.1"/>
    </source>
</evidence>
<keyword evidence="1" id="KW-0472">Membrane</keyword>
<keyword evidence="1" id="KW-0812">Transmembrane</keyword>
<reference evidence="2" key="1">
    <citation type="journal article" date="2018" name="Aquaculture">
        <title>Complete genome sequence of a white spot syndrome virus associated with a disease incursion in Australia.</title>
        <authorList>
            <person name="Oakey J."/>
            <person name="Smith C.S."/>
        </authorList>
    </citation>
    <scope>NUCLEOTIDE SEQUENCE [LARGE SCALE GENOMIC DNA]</scope>
    <source>
        <strain evidence="2">WSSV-AU</strain>
    </source>
</reference>
<name>A0A2D3I5Z5_9VIRU</name>
<organism evidence="2">
    <name type="scientific">White spot syndrome virus</name>
    <dbReference type="NCBI Taxonomy" id="342409"/>
    <lineage>
        <taxon>Viruses</taxon>
        <taxon>Viruses incertae sedis</taxon>
        <taxon>Naldaviricetes</taxon>
        <taxon>Nimaviridae</taxon>
        <taxon>Whispovirus</taxon>
    </lineage>
</organism>
<dbReference type="EMBL" id="MF768985">
    <property type="protein sequence ID" value="ATU83831.1"/>
    <property type="molecule type" value="Genomic_DNA"/>
</dbReference>
<evidence type="ECO:0000256" key="1">
    <source>
        <dbReference type="SAM" id="Phobius"/>
    </source>
</evidence>